<dbReference type="AlphaFoldDB" id="A0A1I3H8G9"/>
<evidence type="ECO:0000313" key="5">
    <source>
        <dbReference type="Proteomes" id="UP000198670"/>
    </source>
</evidence>
<dbReference type="OrthoDB" id="8732671at2"/>
<dbReference type="InterPro" id="IPR008929">
    <property type="entry name" value="Chondroitin_lyas"/>
</dbReference>
<dbReference type="InterPro" id="IPR058848">
    <property type="entry name" value="Ulvan_lyase_C"/>
</dbReference>
<dbReference type="GO" id="GO:0016829">
    <property type="term" value="F:lyase activity"/>
    <property type="evidence" value="ECO:0007669"/>
    <property type="project" value="InterPro"/>
</dbReference>
<comment type="subcellular location">
    <subcellularLocation>
        <location evidence="1">Cell envelope</location>
    </subcellularLocation>
</comment>
<reference evidence="4 5" key="1">
    <citation type="submission" date="2016-10" db="EMBL/GenBank/DDBJ databases">
        <authorList>
            <person name="de Groot N.N."/>
        </authorList>
    </citation>
    <scope>NUCLEOTIDE SEQUENCE [LARGE SCALE GENOMIC DNA]</scope>
    <source>
        <strain evidence="4 5">RK1</strain>
    </source>
</reference>
<keyword evidence="5" id="KW-1185">Reference proteome</keyword>
<protein>
    <submittedName>
        <fullName evidence="4">Heparinase II/III-like protein</fullName>
    </submittedName>
</protein>
<dbReference type="Gene3D" id="2.70.98.70">
    <property type="match status" value="1"/>
</dbReference>
<dbReference type="Gene3D" id="1.50.10.100">
    <property type="entry name" value="Chondroitin AC/alginate lyase"/>
    <property type="match status" value="1"/>
</dbReference>
<dbReference type="STRING" id="1477437.SAMN05444682_103261"/>
<evidence type="ECO:0000256" key="1">
    <source>
        <dbReference type="ARBA" id="ARBA00004196"/>
    </source>
</evidence>
<feature type="domain" description="Endo-acting ulvan lyase C-terminal" evidence="3">
    <location>
        <begin position="754"/>
        <end position="839"/>
    </location>
</feature>
<dbReference type="Pfam" id="PF07940">
    <property type="entry name" value="Hepar_II_III_C"/>
    <property type="match status" value="1"/>
</dbReference>
<feature type="domain" description="Heparinase II/III-like C-terminal" evidence="2">
    <location>
        <begin position="490"/>
        <end position="563"/>
    </location>
</feature>
<proteinExistence type="predicted"/>
<dbReference type="Pfam" id="PF26374">
    <property type="entry name" value="Ulvan_lyaseC"/>
    <property type="match status" value="1"/>
</dbReference>
<organism evidence="4 5">
    <name type="scientific">Parapedobacter indicus</name>
    <dbReference type="NCBI Taxonomy" id="1477437"/>
    <lineage>
        <taxon>Bacteria</taxon>
        <taxon>Pseudomonadati</taxon>
        <taxon>Bacteroidota</taxon>
        <taxon>Sphingobacteriia</taxon>
        <taxon>Sphingobacteriales</taxon>
        <taxon>Sphingobacteriaceae</taxon>
        <taxon>Parapedobacter</taxon>
    </lineage>
</organism>
<dbReference type="RefSeq" id="WP_090626048.1">
    <property type="nucleotide sequence ID" value="NZ_FOQO01000003.1"/>
</dbReference>
<name>A0A1I3H8G9_9SPHI</name>
<evidence type="ECO:0000259" key="3">
    <source>
        <dbReference type="Pfam" id="PF26374"/>
    </source>
</evidence>
<gene>
    <name evidence="4" type="ORF">SAMN05444682_103261</name>
</gene>
<dbReference type="Proteomes" id="UP000198670">
    <property type="component" value="Unassembled WGS sequence"/>
</dbReference>
<dbReference type="InterPro" id="IPR012480">
    <property type="entry name" value="Hepar_II_III_C"/>
</dbReference>
<dbReference type="SUPFAM" id="SSF48230">
    <property type="entry name" value="Chondroitin AC/alginate lyase"/>
    <property type="match status" value="1"/>
</dbReference>
<dbReference type="GO" id="GO:0030313">
    <property type="term" value="C:cell envelope"/>
    <property type="evidence" value="ECO:0007669"/>
    <property type="project" value="UniProtKB-SubCell"/>
</dbReference>
<dbReference type="PROSITE" id="PS51257">
    <property type="entry name" value="PROKAR_LIPOPROTEIN"/>
    <property type="match status" value="1"/>
</dbReference>
<evidence type="ECO:0000313" key="4">
    <source>
        <dbReference type="EMBL" id="SFI31973.1"/>
    </source>
</evidence>
<accession>A0A1I3H8G9</accession>
<dbReference type="EMBL" id="FOQO01000003">
    <property type="protein sequence ID" value="SFI31973.1"/>
    <property type="molecule type" value="Genomic_DNA"/>
</dbReference>
<evidence type="ECO:0000259" key="2">
    <source>
        <dbReference type="Pfam" id="PF07940"/>
    </source>
</evidence>
<sequence length="899" mass="100492">MKRVITIFFIVNTSISCAVSQEVHPHILVKNAEKEAILEKIDKHEWAESIFNEHYNKVTPYVKRHQKDPEWIVSRYLMNRVKGKRYTHAYDDGSGHFLVKYSGDAPVPTVRVSTHKRSPVTESGAPYIRPSIEELIPYDTSQFIWALNTETNQKDFIDPGQFVSQINGEINDLALSAAIIYWLKDDENYAKFAADILNQWARGASYQEPIVGACRTGFLDIQTLGDNQYQALILAYDFLYPFLKKEGYELGWYQNVFDKFASTLTFRGYWNNNWYAAVSSTLVYAALNLDDKEKQDYYLQFVLEKDTINGACGHLSLATTVKDWLTPDGHWKEPGGYHNFPVSNLIKAAFALEKNGYPVFQTYPELFDASYAMLKYSFPNLYVSAFGDTGRASQSPETLEIGLAVAAKYNRPEIAGMTAAMNTLIGRGIYKRSNSGILGLLTYLPDIPAVESKPFSWPRSGTLDFARFFFQRNGTDEKKGLMYGVQGASYNHNHCNGMAMELYGGGEVMGVDAGTGPNYEHYLHQNYFSQWAAHNTVVAAGRSASTPFSGGAGKKNIGQVELAAMEPLPGNDGISPFYSFTDTRYLDRSTGTNQLRTMGIVRTSDSTGYYLDIYRSDNQISNDYVYHNIGDTLFLSDQHDTPLRMEPTEYPLSGDDHPGFRFFSNVKKKENISKSLKGAFHAKNRAGDEVMMHVFFPASDKTYYTATSPATKTAGRQYANKRLPLFTIRSEKEAWTEPFICVFEPAVGKANSTITSVEKIAELCNGENTVIRVQHTDGSAELIFQGNSAEATVKGNNFSFSGFFGIISLDMDGNLQQLYLGEGDHIAYDDVKVTTSDAPGSVWIQFDTKGEYSISTNKPVTIHLNGTEIHVPKPTKGSSMGSMRDFQAVSYGIKPAGKR</sequence>